<feature type="domain" description="Porphobilinogen deaminase C-terminal" evidence="10">
    <location>
        <begin position="224"/>
        <end position="293"/>
    </location>
</feature>
<dbReference type="EMBL" id="CP036262">
    <property type="protein sequence ID" value="QDS91660.1"/>
    <property type="molecule type" value="Genomic_DNA"/>
</dbReference>
<dbReference type="InterPro" id="IPR022418">
    <property type="entry name" value="Porphobilinogen_deaminase_C"/>
</dbReference>
<protein>
    <recommendedName>
        <fullName evidence="8">Porphobilinogen deaminase</fullName>
        <shortName evidence="8">PBG</shortName>
        <ecNumber evidence="8">2.5.1.61</ecNumber>
    </recommendedName>
    <alternativeName>
        <fullName evidence="8">Hydroxymethylbilane synthase</fullName>
        <shortName evidence="8">HMBS</shortName>
    </alternativeName>
    <alternativeName>
        <fullName evidence="8">Pre-uroporphyrinogen synthase</fullName>
    </alternativeName>
</protein>
<dbReference type="Gene3D" id="3.30.160.40">
    <property type="entry name" value="Porphobilinogen deaminase, C-terminal domain"/>
    <property type="match status" value="1"/>
</dbReference>
<keyword evidence="12" id="KW-1185">Reference proteome</keyword>
<comment type="pathway">
    <text evidence="2">Porphyrin-containing compound metabolism; protoporphyrin-IX biosynthesis; coproporphyrinogen-III from 5-aminolevulinate: step 2/4.</text>
</comment>
<sequence length="305" mass="32597">MHDSAPIRLATRRSPLALWQANWVADQLLQQGHRTELVLLTSRGDTDQAPIDGTRGVGFFTKRIQQALVEGEADVAVHSLKDLPTDPDERFALAAIPPRAAVGDCLISGSDHTLADLPNGSVIGTGSRRRAAQLLHMRSDLQVRPIRGNVQSRLEKLASGEFDAIILAEAGLSRLEMTQHVTERLTLEQMLPAPGQGALGIETRADNPIVTSVLASLDDRETRACVTAERTLLSHLSGGCLAPIAALATVAGDQLTLRALVLSTDGKTRLEHSAIGAIDQPNELAVEVGNQLLSQGAEPLIKEAR</sequence>
<dbReference type="FunFam" id="3.40.190.10:FF:000005">
    <property type="entry name" value="Porphobilinogen deaminase"/>
    <property type="match status" value="1"/>
</dbReference>
<keyword evidence="6 8" id="KW-0627">Porphyrin biosynthesis</keyword>
<evidence type="ECO:0000313" key="11">
    <source>
        <dbReference type="EMBL" id="QDS91660.1"/>
    </source>
</evidence>
<dbReference type="NCBIfam" id="TIGR00212">
    <property type="entry name" value="hemC"/>
    <property type="match status" value="1"/>
</dbReference>
<dbReference type="Gene3D" id="3.40.190.10">
    <property type="entry name" value="Periplasmic binding protein-like II"/>
    <property type="match status" value="2"/>
</dbReference>
<dbReference type="GO" id="GO:0006782">
    <property type="term" value="P:protoporphyrinogen IX biosynthetic process"/>
    <property type="evidence" value="ECO:0007669"/>
    <property type="project" value="UniProtKB-UniRule"/>
</dbReference>
<dbReference type="AlphaFoldDB" id="A0A517M9U4"/>
<reference evidence="11 12" key="1">
    <citation type="submission" date="2019-02" db="EMBL/GenBank/DDBJ databases">
        <title>Deep-cultivation of Planctomycetes and their phenomic and genomic characterization uncovers novel biology.</title>
        <authorList>
            <person name="Wiegand S."/>
            <person name="Jogler M."/>
            <person name="Boedeker C."/>
            <person name="Pinto D."/>
            <person name="Vollmers J."/>
            <person name="Rivas-Marin E."/>
            <person name="Kohn T."/>
            <person name="Peeters S.H."/>
            <person name="Heuer A."/>
            <person name="Rast P."/>
            <person name="Oberbeckmann S."/>
            <person name="Bunk B."/>
            <person name="Jeske O."/>
            <person name="Meyerdierks A."/>
            <person name="Storesund J.E."/>
            <person name="Kallscheuer N."/>
            <person name="Luecker S."/>
            <person name="Lage O.M."/>
            <person name="Pohl T."/>
            <person name="Merkel B.J."/>
            <person name="Hornburger P."/>
            <person name="Mueller R.-W."/>
            <person name="Bruemmer F."/>
            <person name="Labrenz M."/>
            <person name="Spormann A.M."/>
            <person name="Op den Camp H."/>
            <person name="Overmann J."/>
            <person name="Amann R."/>
            <person name="Jetten M.S.M."/>
            <person name="Mascher T."/>
            <person name="Medema M.H."/>
            <person name="Devos D.P."/>
            <person name="Kaster A.-K."/>
            <person name="Ovreas L."/>
            <person name="Rohde M."/>
            <person name="Galperin M.Y."/>
            <person name="Jogler C."/>
        </authorList>
    </citation>
    <scope>NUCLEOTIDE SEQUENCE [LARGE SCALE GENOMIC DNA]</scope>
    <source>
        <strain evidence="11 12">FF011L</strain>
    </source>
</reference>
<evidence type="ECO:0000256" key="1">
    <source>
        <dbReference type="ARBA" id="ARBA00002869"/>
    </source>
</evidence>
<dbReference type="PRINTS" id="PR00151">
    <property type="entry name" value="PORPHBDMNASE"/>
</dbReference>
<dbReference type="InterPro" id="IPR036803">
    <property type="entry name" value="Porphobilinogen_deaminase_C_sf"/>
</dbReference>
<dbReference type="InterPro" id="IPR022419">
    <property type="entry name" value="Porphobilin_deaminase_cofac_BS"/>
</dbReference>
<comment type="miscellaneous">
    <text evidence="8">The porphobilinogen subunits are added to the dipyrromethane group.</text>
</comment>
<feature type="domain" description="Porphobilinogen deaminase N-terminal" evidence="9">
    <location>
        <begin position="7"/>
        <end position="208"/>
    </location>
</feature>
<evidence type="ECO:0000256" key="8">
    <source>
        <dbReference type="HAMAP-Rule" id="MF_00260"/>
    </source>
</evidence>
<organism evidence="11 12">
    <name type="scientific">Roseimaritima multifibrata</name>
    <dbReference type="NCBI Taxonomy" id="1930274"/>
    <lineage>
        <taxon>Bacteria</taxon>
        <taxon>Pseudomonadati</taxon>
        <taxon>Planctomycetota</taxon>
        <taxon>Planctomycetia</taxon>
        <taxon>Pirellulales</taxon>
        <taxon>Pirellulaceae</taxon>
        <taxon>Roseimaritima</taxon>
    </lineage>
</organism>
<dbReference type="PIRSF" id="PIRSF001438">
    <property type="entry name" value="4pyrrol_synth_OHMeBilane_synth"/>
    <property type="match status" value="1"/>
</dbReference>
<dbReference type="PANTHER" id="PTHR11557:SF0">
    <property type="entry name" value="PORPHOBILINOGEN DEAMINASE"/>
    <property type="match status" value="1"/>
</dbReference>
<evidence type="ECO:0000256" key="4">
    <source>
        <dbReference type="ARBA" id="ARBA00011245"/>
    </source>
</evidence>
<dbReference type="EC" id="2.5.1.61" evidence="8"/>
<comment type="similarity">
    <text evidence="3 8">Belongs to the HMBS family.</text>
</comment>
<dbReference type="SUPFAM" id="SSF53850">
    <property type="entry name" value="Periplasmic binding protein-like II"/>
    <property type="match status" value="1"/>
</dbReference>
<dbReference type="HAMAP" id="MF_00260">
    <property type="entry name" value="Porphobil_deam"/>
    <property type="match status" value="1"/>
</dbReference>
<evidence type="ECO:0000259" key="10">
    <source>
        <dbReference type="Pfam" id="PF03900"/>
    </source>
</evidence>
<evidence type="ECO:0000256" key="3">
    <source>
        <dbReference type="ARBA" id="ARBA00005638"/>
    </source>
</evidence>
<evidence type="ECO:0000256" key="7">
    <source>
        <dbReference type="ARBA" id="ARBA00048169"/>
    </source>
</evidence>
<dbReference type="RefSeq" id="WP_145349725.1">
    <property type="nucleotide sequence ID" value="NZ_CP036262.1"/>
</dbReference>
<evidence type="ECO:0000259" key="9">
    <source>
        <dbReference type="Pfam" id="PF01379"/>
    </source>
</evidence>
<gene>
    <name evidence="8 11" type="primary">hemC</name>
    <name evidence="11" type="ORF">FF011L_03910</name>
</gene>
<feature type="modified residue" description="S-(dipyrrolylmethanemethyl)cysteine" evidence="8">
    <location>
        <position position="240"/>
    </location>
</feature>
<dbReference type="Proteomes" id="UP000320672">
    <property type="component" value="Chromosome"/>
</dbReference>
<evidence type="ECO:0000256" key="6">
    <source>
        <dbReference type="ARBA" id="ARBA00023244"/>
    </source>
</evidence>
<accession>A0A517M9U4</accession>
<dbReference type="SUPFAM" id="SSF54782">
    <property type="entry name" value="Porphobilinogen deaminase (hydroxymethylbilane synthase), C-terminal domain"/>
    <property type="match status" value="1"/>
</dbReference>
<evidence type="ECO:0000256" key="5">
    <source>
        <dbReference type="ARBA" id="ARBA00022679"/>
    </source>
</evidence>
<dbReference type="OrthoDB" id="9810298at2"/>
<proteinExistence type="inferred from homology"/>
<comment type="function">
    <text evidence="1 8">Tetrapolymerization of the monopyrrole PBG into the hydroxymethylbilane pre-uroporphyrinogen in several discrete steps.</text>
</comment>
<dbReference type="KEGG" id="rml:FF011L_03910"/>
<dbReference type="PANTHER" id="PTHR11557">
    <property type="entry name" value="PORPHOBILINOGEN DEAMINASE"/>
    <property type="match status" value="1"/>
</dbReference>
<evidence type="ECO:0000313" key="12">
    <source>
        <dbReference type="Proteomes" id="UP000320672"/>
    </source>
</evidence>
<comment type="catalytic activity">
    <reaction evidence="7 8">
        <text>4 porphobilinogen + H2O = hydroxymethylbilane + 4 NH4(+)</text>
        <dbReference type="Rhea" id="RHEA:13185"/>
        <dbReference type="ChEBI" id="CHEBI:15377"/>
        <dbReference type="ChEBI" id="CHEBI:28938"/>
        <dbReference type="ChEBI" id="CHEBI:57845"/>
        <dbReference type="ChEBI" id="CHEBI:58126"/>
        <dbReference type="EC" id="2.5.1.61"/>
    </reaction>
</comment>
<dbReference type="InterPro" id="IPR000860">
    <property type="entry name" value="HemC"/>
</dbReference>
<dbReference type="GO" id="GO:0004418">
    <property type="term" value="F:hydroxymethylbilane synthase activity"/>
    <property type="evidence" value="ECO:0007669"/>
    <property type="project" value="UniProtKB-UniRule"/>
</dbReference>
<evidence type="ECO:0000256" key="2">
    <source>
        <dbReference type="ARBA" id="ARBA00004735"/>
    </source>
</evidence>
<dbReference type="Pfam" id="PF01379">
    <property type="entry name" value="Porphobil_deam"/>
    <property type="match status" value="1"/>
</dbReference>
<dbReference type="InterPro" id="IPR022417">
    <property type="entry name" value="Porphobilin_deaminase_N"/>
</dbReference>
<comment type="subunit">
    <text evidence="4 8">Monomer.</text>
</comment>
<keyword evidence="5 8" id="KW-0808">Transferase</keyword>
<dbReference type="PROSITE" id="PS00533">
    <property type="entry name" value="PORPHOBILINOGEN_DEAM"/>
    <property type="match status" value="1"/>
</dbReference>
<dbReference type="GO" id="GO:0005737">
    <property type="term" value="C:cytoplasm"/>
    <property type="evidence" value="ECO:0007669"/>
    <property type="project" value="UniProtKB-UniRule"/>
</dbReference>
<dbReference type="Pfam" id="PF03900">
    <property type="entry name" value="Porphobil_deamC"/>
    <property type="match status" value="1"/>
</dbReference>
<name>A0A517M9U4_9BACT</name>
<comment type="cofactor">
    <cofactor evidence="8">
        <name>dipyrromethane</name>
        <dbReference type="ChEBI" id="CHEBI:60342"/>
    </cofactor>
    <text evidence="8">Binds 1 dipyrromethane group covalently.</text>
</comment>